<protein>
    <recommendedName>
        <fullName evidence="2">SWIM-type domain-containing protein</fullName>
    </recommendedName>
</protein>
<evidence type="ECO:0000313" key="3">
    <source>
        <dbReference type="EMBL" id="XDJ15122.1"/>
    </source>
</evidence>
<dbReference type="GO" id="GO:0008270">
    <property type="term" value="F:zinc ion binding"/>
    <property type="evidence" value="ECO:0007669"/>
    <property type="project" value="InterPro"/>
</dbReference>
<dbReference type="InterPro" id="IPR007527">
    <property type="entry name" value="Znf_SWIM"/>
</dbReference>
<sequence>MAVKTKKVKVQSVKKSRIVTKPKKTQAKREAEKIKERKRKSSAAPVRSAGIVKVRGVPYKLRKFENLGARPMPETFFTRQGKSLKELIRNTPRLFINNAVDVEAHRYKRMFTKAGRPAVKGIMWTNDPFRPDKVKRYHETYIVGLDKNGENKPLYKHKRVLAQCTCENYVYTWEYANARCGAAYLIYSNGEPPVWMNPGMAVGLCKHLIALAKLVIEDNL</sequence>
<feature type="region of interest" description="Disordered" evidence="1">
    <location>
        <begin position="1"/>
        <end position="47"/>
    </location>
</feature>
<dbReference type="EMBL" id="PQ015379">
    <property type="protein sequence ID" value="XDJ15122.1"/>
    <property type="molecule type" value="Genomic_DNA"/>
</dbReference>
<feature type="domain" description="SWIM-type" evidence="2">
    <location>
        <begin position="141"/>
        <end position="216"/>
    </location>
</feature>
<dbReference type="PROSITE" id="PS50966">
    <property type="entry name" value="ZF_SWIM"/>
    <property type="match status" value="1"/>
</dbReference>
<feature type="compositionally biased region" description="Basic residues" evidence="1">
    <location>
        <begin position="1"/>
        <end position="26"/>
    </location>
</feature>
<evidence type="ECO:0000259" key="2">
    <source>
        <dbReference type="PROSITE" id="PS50966"/>
    </source>
</evidence>
<name>A0AB39CDU2_9VIRU</name>
<reference evidence="3" key="1">
    <citation type="submission" date="2024-07" db="EMBL/GenBank/DDBJ databases">
        <authorList>
            <person name="Bringhurst R.M."/>
            <person name="Homer T.E."/>
        </authorList>
    </citation>
    <scope>NUCLEOTIDE SEQUENCE</scope>
</reference>
<proteinExistence type="predicted"/>
<organism evidence="3">
    <name type="scientific">Pseudomonas phage HRDY3</name>
    <dbReference type="NCBI Taxonomy" id="3236930"/>
    <lineage>
        <taxon>Viruses</taxon>
    </lineage>
</organism>
<accession>A0AB39CDU2</accession>
<evidence type="ECO:0000256" key="1">
    <source>
        <dbReference type="SAM" id="MobiDB-lite"/>
    </source>
</evidence>